<keyword evidence="5" id="KW-1185">Reference proteome</keyword>
<dbReference type="InterPro" id="IPR000415">
    <property type="entry name" value="Nitroreductase-like"/>
</dbReference>
<feature type="domain" description="Nitroreductase" evidence="3">
    <location>
        <begin position="17"/>
        <end position="186"/>
    </location>
</feature>
<accession>A0ABW3CRR8</accession>
<reference evidence="5" key="1">
    <citation type="journal article" date="2019" name="Int. J. Syst. Evol. Microbiol.">
        <title>The Global Catalogue of Microorganisms (GCM) 10K type strain sequencing project: providing services to taxonomists for standard genome sequencing and annotation.</title>
        <authorList>
            <consortium name="The Broad Institute Genomics Platform"/>
            <consortium name="The Broad Institute Genome Sequencing Center for Infectious Disease"/>
            <person name="Wu L."/>
            <person name="Ma J."/>
        </authorList>
    </citation>
    <scope>NUCLEOTIDE SEQUENCE [LARGE SCALE GENOMIC DNA]</scope>
    <source>
        <strain evidence="5">JCM 31696</strain>
    </source>
</reference>
<dbReference type="CDD" id="cd02062">
    <property type="entry name" value="Nitro_FMN_reductase"/>
    <property type="match status" value="1"/>
</dbReference>
<dbReference type="Pfam" id="PF00881">
    <property type="entry name" value="Nitroreductase"/>
    <property type="match status" value="1"/>
</dbReference>
<name>A0ABW3CRR8_9ACTN</name>
<dbReference type="Proteomes" id="UP001597083">
    <property type="component" value="Unassembled WGS sequence"/>
</dbReference>
<comment type="similarity">
    <text evidence="1">Belongs to the nitroreductase family.</text>
</comment>
<protein>
    <submittedName>
        <fullName evidence="4">Nitroreductase family protein</fullName>
    </submittedName>
</protein>
<evidence type="ECO:0000313" key="4">
    <source>
        <dbReference type="EMBL" id="MFD0857248.1"/>
    </source>
</evidence>
<gene>
    <name evidence="4" type="ORF">ACFQ07_33905</name>
</gene>
<sequence length="219" mass="24159">MGIMTTLPLGPDELLTTTRSVRKRLDLTRPVPMELVRECLEVALQAPSGSNRQGWHWIVVTDPEKRAAIGEYYKRSYAAYADSRVSASSLYQDDPSRAETQRRVGSSATYLADHMGEVPVLLIPCIEVPGGDLPRGNQASLWGSLLPAVWSYSLAARARGLGTAWTTLHLVYEKEVAELLGLPADIRQGALIPTAYYTGDTFKPAPRVPLDEVLHVDEW</sequence>
<organism evidence="4 5">
    <name type="scientific">Actinomadura adrarensis</name>
    <dbReference type="NCBI Taxonomy" id="1819600"/>
    <lineage>
        <taxon>Bacteria</taxon>
        <taxon>Bacillati</taxon>
        <taxon>Actinomycetota</taxon>
        <taxon>Actinomycetes</taxon>
        <taxon>Streptosporangiales</taxon>
        <taxon>Thermomonosporaceae</taxon>
        <taxon>Actinomadura</taxon>
    </lineage>
</organism>
<dbReference type="EMBL" id="JBHTIR010004392">
    <property type="protein sequence ID" value="MFD0857248.1"/>
    <property type="molecule type" value="Genomic_DNA"/>
</dbReference>
<evidence type="ECO:0000313" key="5">
    <source>
        <dbReference type="Proteomes" id="UP001597083"/>
    </source>
</evidence>
<dbReference type="PANTHER" id="PTHR43673:SF10">
    <property type="entry name" value="NADH DEHYDROGENASE_NAD(P)H NITROREDUCTASE XCC3605-RELATED"/>
    <property type="match status" value="1"/>
</dbReference>
<evidence type="ECO:0000256" key="1">
    <source>
        <dbReference type="ARBA" id="ARBA00007118"/>
    </source>
</evidence>
<dbReference type="Gene3D" id="3.40.109.10">
    <property type="entry name" value="NADH Oxidase"/>
    <property type="match status" value="1"/>
</dbReference>
<evidence type="ECO:0000256" key="2">
    <source>
        <dbReference type="ARBA" id="ARBA00023002"/>
    </source>
</evidence>
<keyword evidence="2" id="KW-0560">Oxidoreductase</keyword>
<evidence type="ECO:0000259" key="3">
    <source>
        <dbReference type="Pfam" id="PF00881"/>
    </source>
</evidence>
<dbReference type="PANTHER" id="PTHR43673">
    <property type="entry name" value="NAD(P)H NITROREDUCTASE YDGI-RELATED"/>
    <property type="match status" value="1"/>
</dbReference>
<dbReference type="SUPFAM" id="SSF55469">
    <property type="entry name" value="FMN-dependent nitroreductase-like"/>
    <property type="match status" value="1"/>
</dbReference>
<proteinExistence type="inferred from homology"/>
<dbReference type="InterPro" id="IPR029479">
    <property type="entry name" value="Nitroreductase"/>
</dbReference>
<comment type="caution">
    <text evidence="4">The sequence shown here is derived from an EMBL/GenBank/DDBJ whole genome shotgun (WGS) entry which is preliminary data.</text>
</comment>